<reference evidence="2" key="1">
    <citation type="submission" date="2005-09" db="EMBL/GenBank/DDBJ databases">
        <title>Annotation of Vibrio cholerae MO10.</title>
        <authorList>
            <person name="Colwell R."/>
            <person name="Grim C.J."/>
            <person name="Young S."/>
            <person name="Jaffe D."/>
            <person name="Gnerre S."/>
            <person name="Berlin A."/>
            <person name="Heiman D."/>
            <person name="Hepburn T."/>
            <person name="Shea T."/>
            <person name="Sykes S."/>
            <person name="Yandava C."/>
            <person name="Alvarado L."/>
            <person name="Kodira C."/>
            <person name="Borodovsky M."/>
            <person name="Heidelberg J."/>
            <person name="Lander E."/>
            <person name="Galagan J."/>
            <person name="Nusbaum C."/>
            <person name="Birren B."/>
        </authorList>
    </citation>
    <scope>NUCLEOTIDE SEQUENCE [LARGE SCALE GENOMIC DNA]</scope>
    <source>
        <strain evidence="2">MO10</strain>
    </source>
</reference>
<proteinExistence type="predicted"/>
<sequence length="50" mass="5589">MVTLCGLAWRQVDIKQSEAKSNPMRIVALFEGVVINFSLVAIWIDVGKKL</sequence>
<dbReference type="Proteomes" id="UP000004687">
    <property type="component" value="Unassembled WGS sequence"/>
</dbReference>
<reference evidence="2" key="2">
    <citation type="submission" date="2008-07" db="EMBL/GenBank/DDBJ databases">
        <authorList>
            <consortium name="Broad Institute Genome Sequencing Platform"/>
            <person name="Colwell R."/>
            <person name="Grim C.J."/>
            <person name="Young S."/>
            <person name="Jaffe D."/>
            <person name="Gnerre S."/>
            <person name="Berlin A."/>
            <person name="Heiman D."/>
            <person name="Hepburn T."/>
            <person name="Shea T."/>
            <person name="Sykes S."/>
            <person name="Alvarado L."/>
            <person name="Kodira C."/>
            <person name="Heidelberg J."/>
            <person name="Lander E."/>
            <person name="Galagan J."/>
            <person name="Nusbaum C."/>
            <person name="Birren B."/>
        </authorList>
    </citation>
    <scope>NUCLEOTIDE SEQUENCE [LARGE SCALE GENOMIC DNA]</scope>
    <source>
        <strain evidence="2">MO10</strain>
    </source>
</reference>
<dbReference type="HOGENOM" id="CLU_3223594_0_0_6"/>
<keyword evidence="1" id="KW-0812">Transmembrane</keyword>
<name>A0A0X1KZZ9_VIBCO</name>
<evidence type="ECO:0000313" key="2">
    <source>
        <dbReference type="EMBL" id="EET23862.1"/>
    </source>
</evidence>
<accession>A0A0X1KZZ9</accession>
<organism evidence="2">
    <name type="scientific">Vibrio cholerae (strain MO10)</name>
    <dbReference type="NCBI Taxonomy" id="345072"/>
    <lineage>
        <taxon>Bacteria</taxon>
        <taxon>Pseudomonadati</taxon>
        <taxon>Pseudomonadota</taxon>
        <taxon>Gammaproteobacteria</taxon>
        <taxon>Vibrionales</taxon>
        <taxon>Vibrionaceae</taxon>
        <taxon>Vibrio</taxon>
    </lineage>
</organism>
<dbReference type="AlphaFoldDB" id="A0A0X1KZZ9"/>
<protein>
    <submittedName>
        <fullName evidence="2">Uncharacterized protein</fullName>
    </submittedName>
</protein>
<dbReference type="EMBL" id="DS990137">
    <property type="protein sequence ID" value="EET23862.1"/>
    <property type="molecule type" value="Genomic_DNA"/>
</dbReference>
<feature type="transmembrane region" description="Helical" evidence="1">
    <location>
        <begin position="26"/>
        <end position="44"/>
    </location>
</feature>
<evidence type="ECO:0000256" key="1">
    <source>
        <dbReference type="SAM" id="Phobius"/>
    </source>
</evidence>
<keyword evidence="1" id="KW-0472">Membrane</keyword>
<keyword evidence="1" id="KW-1133">Transmembrane helix</keyword>
<gene>
    <name evidence="2" type="ORF">VchoM_01888</name>
</gene>